<accession>A0A106QCA4</accession>
<evidence type="ECO:0000256" key="1">
    <source>
        <dbReference type="SAM" id="MobiDB-lite"/>
    </source>
</evidence>
<reference evidence="2 3" key="1">
    <citation type="submission" date="2015-11" db="EMBL/GenBank/DDBJ databases">
        <title>Expanding the genomic diversity of Burkholderia species for the development of highly accurate diagnostics.</title>
        <authorList>
            <person name="Sahl J."/>
            <person name="Keim P."/>
            <person name="Wagner D."/>
        </authorList>
    </citation>
    <scope>NUCLEOTIDE SEQUENCE [LARGE SCALE GENOMIC DNA]</scope>
    <source>
        <strain evidence="2 3">MSMB2087WGS</strain>
    </source>
</reference>
<name>A0A106QCA4_9BURK</name>
<organism evidence="2 3">
    <name type="scientific">Burkholderia ubonensis</name>
    <dbReference type="NCBI Taxonomy" id="101571"/>
    <lineage>
        <taxon>Bacteria</taxon>
        <taxon>Pseudomonadati</taxon>
        <taxon>Pseudomonadota</taxon>
        <taxon>Betaproteobacteria</taxon>
        <taxon>Burkholderiales</taxon>
        <taxon>Burkholderiaceae</taxon>
        <taxon>Burkholderia</taxon>
        <taxon>Burkholderia cepacia complex</taxon>
    </lineage>
</organism>
<evidence type="ECO:0000313" key="2">
    <source>
        <dbReference type="EMBL" id="KWA83861.1"/>
    </source>
</evidence>
<feature type="compositionally biased region" description="Basic and acidic residues" evidence="1">
    <location>
        <begin position="146"/>
        <end position="161"/>
    </location>
</feature>
<dbReference type="Proteomes" id="UP000060630">
    <property type="component" value="Unassembled WGS sequence"/>
</dbReference>
<proteinExistence type="predicted"/>
<sequence length="161" mass="18211">MGLGQDSAREPAKLKNLRLSDPLVQQKYLNEPDMLRFLRGTYSEACTRGLVKNAADNIRLDAKGRYTDEQKKAAKLLVESNRVWKMTSFEMEALYGAGYLNAANYCDCIMKEVSDQDLVNPKKGLDAVEKISKPAQTACEQNAQETTKRQMDERKKADKKN</sequence>
<evidence type="ECO:0000313" key="3">
    <source>
        <dbReference type="Proteomes" id="UP000060630"/>
    </source>
</evidence>
<feature type="compositionally biased region" description="Polar residues" evidence="1">
    <location>
        <begin position="135"/>
        <end position="145"/>
    </location>
</feature>
<gene>
    <name evidence="2" type="ORF">WL29_21075</name>
</gene>
<feature type="region of interest" description="Disordered" evidence="1">
    <location>
        <begin position="135"/>
        <end position="161"/>
    </location>
</feature>
<protein>
    <submittedName>
        <fullName evidence="2">Uncharacterized protein</fullName>
    </submittedName>
</protein>
<dbReference type="EMBL" id="LPHD01000049">
    <property type="protein sequence ID" value="KWA83861.1"/>
    <property type="molecule type" value="Genomic_DNA"/>
</dbReference>
<comment type="caution">
    <text evidence="2">The sequence shown here is derived from an EMBL/GenBank/DDBJ whole genome shotgun (WGS) entry which is preliminary data.</text>
</comment>
<dbReference type="AlphaFoldDB" id="A0A106QCA4"/>